<dbReference type="FunFam" id="3.10.50.40:FF:000045">
    <property type="entry name" value="Peptidyl-prolyl cis-trans isomerase"/>
    <property type="match status" value="1"/>
</dbReference>
<dbReference type="PANTHER" id="PTHR45779:SF7">
    <property type="entry name" value="PEPTIDYLPROLYL ISOMERASE"/>
    <property type="match status" value="1"/>
</dbReference>
<evidence type="ECO:0000256" key="1">
    <source>
        <dbReference type="ARBA" id="ARBA00000971"/>
    </source>
</evidence>
<dbReference type="PROSITE" id="PS50059">
    <property type="entry name" value="FKBP_PPIASE"/>
    <property type="match status" value="1"/>
</dbReference>
<comment type="catalytic activity">
    <reaction evidence="1 7">
        <text>[protein]-peptidylproline (omega=180) = [protein]-peptidylproline (omega=0)</text>
        <dbReference type="Rhea" id="RHEA:16237"/>
        <dbReference type="Rhea" id="RHEA-COMP:10747"/>
        <dbReference type="Rhea" id="RHEA-COMP:10748"/>
        <dbReference type="ChEBI" id="CHEBI:83833"/>
        <dbReference type="ChEBI" id="CHEBI:83834"/>
        <dbReference type="EC" id="5.2.1.8"/>
    </reaction>
</comment>
<comment type="similarity">
    <text evidence="2">Belongs to the FKBP-type PPIase family.</text>
</comment>
<dbReference type="Pfam" id="PF01346">
    <property type="entry name" value="FKBP_N"/>
    <property type="match status" value="1"/>
</dbReference>
<evidence type="ECO:0000313" key="10">
    <source>
        <dbReference type="EMBL" id="CAH0364685.1"/>
    </source>
</evidence>
<evidence type="ECO:0000256" key="7">
    <source>
        <dbReference type="PROSITE-ProRule" id="PRU00277"/>
    </source>
</evidence>
<organism evidence="10 11">
    <name type="scientific">Pelagomonas calceolata</name>
    <dbReference type="NCBI Taxonomy" id="35677"/>
    <lineage>
        <taxon>Eukaryota</taxon>
        <taxon>Sar</taxon>
        <taxon>Stramenopiles</taxon>
        <taxon>Ochrophyta</taxon>
        <taxon>Pelagophyceae</taxon>
        <taxon>Pelagomonadales</taxon>
        <taxon>Pelagomonadaceae</taxon>
        <taxon>Pelagomonas</taxon>
    </lineage>
</organism>
<dbReference type="InterPro" id="IPR000774">
    <property type="entry name" value="PPIase_FKBP_N"/>
</dbReference>
<dbReference type="InterPro" id="IPR001179">
    <property type="entry name" value="PPIase_FKBP_dom"/>
</dbReference>
<dbReference type="InterPro" id="IPR044609">
    <property type="entry name" value="FKBP2/11"/>
</dbReference>
<dbReference type="AlphaFoldDB" id="A0A8J2S6H1"/>
<dbReference type="OrthoDB" id="1902587at2759"/>
<evidence type="ECO:0000256" key="8">
    <source>
        <dbReference type="SAM" id="MobiDB-lite"/>
    </source>
</evidence>
<dbReference type="GO" id="GO:0005783">
    <property type="term" value="C:endoplasmic reticulum"/>
    <property type="evidence" value="ECO:0007669"/>
    <property type="project" value="TreeGrafter"/>
</dbReference>
<accession>A0A8J2S6H1</accession>
<dbReference type="EMBL" id="CAKKNE010000001">
    <property type="protein sequence ID" value="CAH0364685.1"/>
    <property type="molecule type" value="Genomic_DNA"/>
</dbReference>
<dbReference type="Pfam" id="PF00254">
    <property type="entry name" value="FKBP_C"/>
    <property type="match status" value="1"/>
</dbReference>
<dbReference type="GO" id="GO:0003755">
    <property type="term" value="F:peptidyl-prolyl cis-trans isomerase activity"/>
    <property type="evidence" value="ECO:0007669"/>
    <property type="project" value="UniProtKB-KW"/>
</dbReference>
<evidence type="ECO:0000256" key="5">
    <source>
        <dbReference type="ARBA" id="ARBA00023110"/>
    </source>
</evidence>
<evidence type="ECO:0000256" key="2">
    <source>
        <dbReference type="ARBA" id="ARBA00006577"/>
    </source>
</evidence>
<dbReference type="InterPro" id="IPR046357">
    <property type="entry name" value="PPIase_dom_sf"/>
</dbReference>
<keyword evidence="4" id="KW-0732">Signal</keyword>
<keyword evidence="6 7" id="KW-0413">Isomerase</keyword>
<dbReference type="Proteomes" id="UP000789595">
    <property type="component" value="Unassembled WGS sequence"/>
</dbReference>
<evidence type="ECO:0000256" key="4">
    <source>
        <dbReference type="ARBA" id="ARBA00022729"/>
    </source>
</evidence>
<dbReference type="Gene3D" id="3.10.50.40">
    <property type="match status" value="1"/>
</dbReference>
<proteinExistence type="inferred from homology"/>
<dbReference type="SUPFAM" id="SSF54534">
    <property type="entry name" value="FKBP-like"/>
    <property type="match status" value="1"/>
</dbReference>
<gene>
    <name evidence="10" type="ORF">PECAL_1P10620</name>
</gene>
<dbReference type="GO" id="GO:0006457">
    <property type="term" value="P:protein folding"/>
    <property type="evidence" value="ECO:0007669"/>
    <property type="project" value="InterPro"/>
</dbReference>
<keyword evidence="5 7" id="KW-0697">Rotamase</keyword>
<protein>
    <recommendedName>
        <fullName evidence="3 7">peptidylprolyl isomerase</fullName>
        <ecNumber evidence="3 7">5.2.1.8</ecNumber>
    </recommendedName>
</protein>
<feature type="region of interest" description="Disordered" evidence="8">
    <location>
        <begin position="212"/>
        <end position="238"/>
    </location>
</feature>
<comment type="caution">
    <text evidence="10">The sequence shown here is derived from an EMBL/GenBank/DDBJ whole genome shotgun (WGS) entry which is preliminary data.</text>
</comment>
<dbReference type="PANTHER" id="PTHR45779">
    <property type="entry name" value="PEPTIDYLPROLYL ISOMERASE"/>
    <property type="match status" value="1"/>
</dbReference>
<evidence type="ECO:0000259" key="9">
    <source>
        <dbReference type="PROSITE" id="PS50059"/>
    </source>
</evidence>
<name>A0A8J2S6H1_9STRA</name>
<evidence type="ECO:0000313" key="11">
    <source>
        <dbReference type="Proteomes" id="UP000789595"/>
    </source>
</evidence>
<sequence length="343" mass="37851">MALSKGEQFLQDNKSKEGVITLPSGLQYKVLVEGSGLKRPLVDTPCDCHYLGTLIDGTQFDSSFDRGKPSTFAPNQVIKGWTEAMQLMVEGDKWEMYIPYHLAYGEHGKPPKIPAKSTLIFIMELVKIKGTSKPVEDFPQWSPEDLTLWTEKDQAACDQWTEKKVNAYDAGDAKLTARFSDRAALDTWTAQQSQKTKDQALWKRTRGARRKAKAAQFNAKPVDSTVTPPPAPSPAKMDPKTARAILDAAFAQFKANKDSLTKTIQDIENSPGDASSKQMQKMLQLLPKVQQLMAPALTEHGFKADELMSVVMKIQACAADDPTIAADTMKLMKAAQGDISELV</sequence>
<evidence type="ECO:0000256" key="3">
    <source>
        <dbReference type="ARBA" id="ARBA00013194"/>
    </source>
</evidence>
<feature type="domain" description="PPIase FKBP-type" evidence="9">
    <location>
        <begin position="43"/>
        <end position="129"/>
    </location>
</feature>
<reference evidence="10" key="1">
    <citation type="submission" date="2021-11" db="EMBL/GenBank/DDBJ databases">
        <authorList>
            <consortium name="Genoscope - CEA"/>
            <person name="William W."/>
        </authorList>
    </citation>
    <scope>NUCLEOTIDE SEQUENCE</scope>
</reference>
<keyword evidence="11" id="KW-1185">Reference proteome</keyword>
<dbReference type="EC" id="5.2.1.8" evidence="3 7"/>
<evidence type="ECO:0000256" key="6">
    <source>
        <dbReference type="ARBA" id="ARBA00023235"/>
    </source>
</evidence>